<feature type="domain" description="Serine aminopeptidase S33" evidence="1">
    <location>
        <begin position="2"/>
        <end position="56"/>
    </location>
</feature>
<accession>A0A2S4USZ8</accession>
<reference evidence="2 3" key="1">
    <citation type="submission" date="2017-12" db="EMBL/GenBank/DDBJ databases">
        <title>Gene loss provides genomic basis for host adaptation in cereal stripe rust fungi.</title>
        <authorList>
            <person name="Xia C."/>
        </authorList>
    </citation>
    <scope>NUCLEOTIDE SEQUENCE [LARGE SCALE GENOMIC DNA]</scope>
    <source>
        <strain evidence="2 3">93TX-2</strain>
    </source>
</reference>
<dbReference type="AlphaFoldDB" id="A0A2S4USZ8"/>
<comment type="caution">
    <text evidence="2">The sequence shown here is derived from an EMBL/GenBank/DDBJ whole genome shotgun (WGS) entry which is preliminary data.</text>
</comment>
<dbReference type="VEuPathDB" id="FungiDB:PSTT_05031"/>
<protein>
    <recommendedName>
        <fullName evidence="1">Serine aminopeptidase S33 domain-containing protein</fullName>
    </recommendedName>
</protein>
<sequence length="298" mass="33113">MEHISRYDHVFSRYAEAGIEVFAFDQRGFGETAARTKTQGQTSWPAGLKDADFFVTREAAADRCNGRKLSSPTYFHPSCRLRTHLEDRYVVLFLLELAYRREMCIAKLRKTERPARLGGGLAFAYTTRSPPLQGLALITGGLVLSSPLIAQSPGVATAGPLIRLGSFVGAILPKLTVHVGVSAKDICRDPVIQERYSHDPLCAPIGTFKGVGDMILGGQQLLSYDYKQYSSSLPLLAVHGTGDKVTWHDATQKLVEKTSADDKTFKDFEGYYHEMHNEPGDDKIKEMDFIIQWVTSHL</sequence>
<evidence type="ECO:0000313" key="2">
    <source>
        <dbReference type="EMBL" id="POW00390.1"/>
    </source>
</evidence>
<dbReference type="Proteomes" id="UP000238274">
    <property type="component" value="Unassembled WGS sequence"/>
</dbReference>
<dbReference type="Gene3D" id="3.40.50.1820">
    <property type="entry name" value="alpha/beta hydrolase"/>
    <property type="match status" value="2"/>
</dbReference>
<evidence type="ECO:0000313" key="3">
    <source>
        <dbReference type="Proteomes" id="UP000238274"/>
    </source>
</evidence>
<feature type="domain" description="Serine aminopeptidase S33" evidence="1">
    <location>
        <begin position="117"/>
        <end position="279"/>
    </location>
</feature>
<dbReference type="InterPro" id="IPR022742">
    <property type="entry name" value="Hydrolase_4"/>
</dbReference>
<organism evidence="2 3">
    <name type="scientific">Puccinia striiformis</name>
    <dbReference type="NCBI Taxonomy" id="27350"/>
    <lineage>
        <taxon>Eukaryota</taxon>
        <taxon>Fungi</taxon>
        <taxon>Dikarya</taxon>
        <taxon>Basidiomycota</taxon>
        <taxon>Pucciniomycotina</taxon>
        <taxon>Pucciniomycetes</taxon>
        <taxon>Pucciniales</taxon>
        <taxon>Pucciniaceae</taxon>
        <taxon>Puccinia</taxon>
    </lineage>
</organism>
<name>A0A2S4USZ8_9BASI</name>
<dbReference type="Pfam" id="PF12146">
    <property type="entry name" value="Hydrolase_4"/>
    <property type="match status" value="2"/>
</dbReference>
<dbReference type="InterPro" id="IPR029058">
    <property type="entry name" value="AB_hydrolase_fold"/>
</dbReference>
<reference evidence="3" key="2">
    <citation type="journal article" date="2018" name="BMC Genomics">
        <title>Genomic insights into host adaptation between the wheat stripe rust pathogen (Puccinia striiformis f. sp. tritici) and the barley stripe rust pathogen (Puccinia striiformis f. sp. hordei).</title>
        <authorList>
            <person name="Xia C."/>
            <person name="Wang M."/>
            <person name="Yin C."/>
            <person name="Cornejo O.E."/>
            <person name="Hulbert S.H."/>
            <person name="Chen X."/>
        </authorList>
    </citation>
    <scope>NUCLEOTIDE SEQUENCE [LARGE SCALE GENOMIC DNA]</scope>
    <source>
        <strain evidence="3">93TX-2</strain>
    </source>
</reference>
<dbReference type="PANTHER" id="PTHR11614">
    <property type="entry name" value="PHOSPHOLIPASE-RELATED"/>
    <property type="match status" value="1"/>
</dbReference>
<keyword evidence="3" id="KW-1185">Reference proteome</keyword>
<dbReference type="SUPFAM" id="SSF53474">
    <property type="entry name" value="alpha/beta-Hydrolases"/>
    <property type="match status" value="2"/>
</dbReference>
<proteinExistence type="predicted"/>
<evidence type="ECO:0000259" key="1">
    <source>
        <dbReference type="Pfam" id="PF12146"/>
    </source>
</evidence>
<dbReference type="InterPro" id="IPR051044">
    <property type="entry name" value="MAG_DAG_Lipase"/>
</dbReference>
<dbReference type="EMBL" id="PKSM01000252">
    <property type="protein sequence ID" value="POW00390.1"/>
    <property type="molecule type" value="Genomic_DNA"/>
</dbReference>
<dbReference type="OrthoDB" id="10249433at2759"/>
<gene>
    <name evidence="2" type="ORF">PSHT_13057</name>
</gene>
<dbReference type="VEuPathDB" id="FungiDB:PSHT_13057"/>
<reference evidence="3" key="3">
    <citation type="journal article" date="2018" name="Mol. Plant Microbe Interact.">
        <title>Genome sequence resources for the wheat stripe rust pathogen (Puccinia striiformis f. sp. tritici) and the barley stripe rust pathogen (Puccinia striiformis f. sp. hordei).</title>
        <authorList>
            <person name="Xia C."/>
            <person name="Wang M."/>
            <person name="Yin C."/>
            <person name="Cornejo O.E."/>
            <person name="Hulbert S.H."/>
            <person name="Chen X."/>
        </authorList>
    </citation>
    <scope>NUCLEOTIDE SEQUENCE [LARGE SCALE GENOMIC DNA]</scope>
    <source>
        <strain evidence="3">93TX-2</strain>
    </source>
</reference>